<dbReference type="HOGENOM" id="CLU_055408_0_0_0"/>
<dbReference type="EMBL" id="AP011529">
    <property type="protein sequence ID" value="BAI81133.1"/>
    <property type="molecule type" value="Genomic_DNA"/>
</dbReference>
<dbReference type="eggNOG" id="COG1840">
    <property type="taxonomic scope" value="Bacteria"/>
</dbReference>
<dbReference type="SUPFAM" id="SSF53850">
    <property type="entry name" value="Periplasmic binding protein-like II"/>
    <property type="match status" value="1"/>
</dbReference>
<reference evidence="3 4" key="1">
    <citation type="journal article" date="2010" name="DNA Res.">
        <title>Bacterial lifestyle in a deep-sea hydrothermal vent chimney revealed by the genome sequence of the thermophilic bacterium Deferribacter desulfuricans SSM1.</title>
        <authorList>
            <person name="Takaki Y."/>
            <person name="Shimamura S."/>
            <person name="Nakagawa S."/>
            <person name="Fukuhara Y."/>
            <person name="Horikawa H."/>
            <person name="Ankai A."/>
            <person name="Harada T."/>
            <person name="Hosoyama A."/>
            <person name="Oguchi A."/>
            <person name="Fukui S."/>
            <person name="Fujita N."/>
            <person name="Takami H."/>
            <person name="Takai K."/>
        </authorList>
    </citation>
    <scope>NUCLEOTIDE SEQUENCE [LARGE SCALE GENOMIC DNA]</scope>
    <source>
        <strain evidence="4">DSM 14783 / JCM 11476 / NBRC 101012 / SSM1</strain>
    </source>
</reference>
<dbReference type="SUPFAM" id="SSF140683">
    <property type="entry name" value="SP0561-like"/>
    <property type="match status" value="1"/>
</dbReference>
<gene>
    <name evidence="3" type="ordered locus">DEFDS_1677</name>
</gene>
<name>D3P8U3_DEFDS</name>
<dbReference type="InterPro" id="IPR015077">
    <property type="entry name" value="DUF1858"/>
</dbReference>
<evidence type="ECO:0000313" key="3">
    <source>
        <dbReference type="EMBL" id="BAI81133.1"/>
    </source>
</evidence>
<evidence type="ECO:0000313" key="4">
    <source>
        <dbReference type="Proteomes" id="UP000001520"/>
    </source>
</evidence>
<accession>D3P8U3</accession>
<dbReference type="GO" id="GO:0030976">
    <property type="term" value="F:thiamine pyrophosphate binding"/>
    <property type="evidence" value="ECO:0007669"/>
    <property type="project" value="TreeGrafter"/>
</dbReference>
<dbReference type="Proteomes" id="UP000001520">
    <property type="component" value="Chromosome"/>
</dbReference>
<feature type="domain" description="DUF1858" evidence="2">
    <location>
        <begin position="3"/>
        <end position="58"/>
    </location>
</feature>
<dbReference type="PANTHER" id="PTHR30006">
    <property type="entry name" value="THIAMINE-BINDING PERIPLASMIC PROTEIN-RELATED"/>
    <property type="match status" value="1"/>
</dbReference>
<keyword evidence="1" id="KW-0732">Signal</keyword>
<dbReference type="PANTHER" id="PTHR30006:SF2">
    <property type="entry name" value="ABC TRANSPORTER SUBSTRATE-BINDING PROTEIN"/>
    <property type="match status" value="1"/>
</dbReference>
<protein>
    <submittedName>
        <fullName evidence="3">ABC transporter, substrate-binding protein</fullName>
    </submittedName>
</protein>
<dbReference type="GO" id="GO:0030288">
    <property type="term" value="C:outer membrane-bounded periplasmic space"/>
    <property type="evidence" value="ECO:0007669"/>
    <property type="project" value="TreeGrafter"/>
</dbReference>
<keyword evidence="4" id="KW-1185">Reference proteome</keyword>
<dbReference type="Gene3D" id="3.40.190.10">
    <property type="entry name" value="Periplasmic binding protein-like II"/>
    <property type="match status" value="2"/>
</dbReference>
<dbReference type="KEGG" id="ddf:DEFDS_1677"/>
<dbReference type="GO" id="GO:0030975">
    <property type="term" value="F:thiamine binding"/>
    <property type="evidence" value="ECO:0007669"/>
    <property type="project" value="TreeGrafter"/>
</dbReference>
<proteinExistence type="predicted"/>
<dbReference type="Pfam" id="PF08984">
    <property type="entry name" value="DUF1858"/>
    <property type="match status" value="1"/>
</dbReference>
<organism evidence="3 4">
    <name type="scientific">Deferribacter desulfuricans (strain DSM 14783 / JCM 11476 / NBRC 101012 / SSM1)</name>
    <dbReference type="NCBI Taxonomy" id="639282"/>
    <lineage>
        <taxon>Bacteria</taxon>
        <taxon>Pseudomonadati</taxon>
        <taxon>Deferribacterota</taxon>
        <taxon>Deferribacteres</taxon>
        <taxon>Deferribacterales</taxon>
        <taxon>Deferribacteraceae</taxon>
        <taxon>Deferribacter</taxon>
    </lineage>
</organism>
<dbReference type="RefSeq" id="WP_013008379.1">
    <property type="nucleotide sequence ID" value="NC_013939.1"/>
</dbReference>
<evidence type="ECO:0000259" key="2">
    <source>
        <dbReference type="Pfam" id="PF08984"/>
    </source>
</evidence>
<dbReference type="GO" id="GO:0015888">
    <property type="term" value="P:thiamine transport"/>
    <property type="evidence" value="ECO:0007669"/>
    <property type="project" value="TreeGrafter"/>
</dbReference>
<dbReference type="Gene3D" id="1.10.3910.10">
    <property type="entry name" value="SP0561-like"/>
    <property type="match status" value="1"/>
</dbReference>
<dbReference type="OrthoDB" id="9766989at2"/>
<sequence length="401" mass="45934">MIITEQTKIKDIIDNYPNSVYFFKNLGLNNLEEPKSPMRLLSLKSISEIKKINLDTLIKQLNEYLRIETNKTDITLIENNKIGDIKVYGVLPCPVRVPLLEKLNESINEFEEKNNITVEVNLESASKGLGWLKDSINFTDEKTIPDIIISAGFEFLFSENAQKRIKDGFFKDCFPDEINEDFKYINIKDRYSALSVFSVVPAIFMINEEELEGEKIPESWEELLFGNYTNKVSIPVGDFDLFNSILLHMYKDFGMDGISKLKDIMFKSLHPTVAVKTQQMKNSNKPAVTVMPYFFSKMVRSLNSVKIIWPKDGAIISPIFALIRKDSAEKIKPIIDAIFSKEVGEILSHNGLFPSLHKDVKNSLLEPAKFKWIGWDYILENDTESLINKLDKEFSDFVGVA</sequence>
<dbReference type="Pfam" id="PF13343">
    <property type="entry name" value="SBP_bac_6"/>
    <property type="match status" value="1"/>
</dbReference>
<evidence type="ECO:0000256" key="1">
    <source>
        <dbReference type="ARBA" id="ARBA00022729"/>
    </source>
</evidence>
<dbReference type="STRING" id="639282.DEFDS_1677"/>
<dbReference type="AlphaFoldDB" id="D3P8U3"/>
<dbReference type="InterPro" id="IPR038062">
    <property type="entry name" value="ScdA-like_N_sf"/>
</dbReference>